<gene>
    <name evidence="1" type="ORF">ACFQQA_18005</name>
</gene>
<evidence type="ECO:0000313" key="1">
    <source>
        <dbReference type="EMBL" id="MFC7296615.1"/>
    </source>
</evidence>
<proteinExistence type="predicted"/>
<dbReference type="EMBL" id="JBHTBD010000014">
    <property type="protein sequence ID" value="MFC7296615.1"/>
    <property type="molecule type" value="Genomic_DNA"/>
</dbReference>
<reference evidence="2" key="1">
    <citation type="journal article" date="2019" name="Int. J. Syst. Evol. Microbiol.">
        <title>The Global Catalogue of Microorganisms (GCM) 10K type strain sequencing project: providing services to taxonomists for standard genome sequencing and annotation.</title>
        <authorList>
            <consortium name="The Broad Institute Genomics Platform"/>
            <consortium name="The Broad Institute Genome Sequencing Center for Infectious Disease"/>
            <person name="Wu L."/>
            <person name="Ma J."/>
        </authorList>
    </citation>
    <scope>NUCLEOTIDE SEQUENCE [LARGE SCALE GENOMIC DNA]</scope>
    <source>
        <strain evidence="2">CCUG 60559</strain>
    </source>
</reference>
<organism evidence="1 2">
    <name type="scientific">Marinobacter aromaticivorans</name>
    <dbReference type="NCBI Taxonomy" id="1494078"/>
    <lineage>
        <taxon>Bacteria</taxon>
        <taxon>Pseudomonadati</taxon>
        <taxon>Pseudomonadota</taxon>
        <taxon>Gammaproteobacteria</taxon>
        <taxon>Pseudomonadales</taxon>
        <taxon>Marinobacteraceae</taxon>
        <taxon>Marinobacter</taxon>
    </lineage>
</organism>
<name>A0ABW2J0U0_9GAMM</name>
<accession>A0ABW2J0U0</accession>
<comment type="caution">
    <text evidence="1">The sequence shown here is derived from an EMBL/GenBank/DDBJ whole genome shotgun (WGS) entry which is preliminary data.</text>
</comment>
<sequence length="41" mass="4701">MNQAKPFPITKRQVWEAYKRAKAYKGGAGVDSQSIEDFERV</sequence>
<protein>
    <submittedName>
        <fullName evidence="1">Uncharacterized protein</fullName>
    </submittedName>
</protein>
<keyword evidence="2" id="KW-1185">Reference proteome</keyword>
<dbReference type="RefSeq" id="WP_264754779.1">
    <property type="nucleotide sequence ID" value="NZ_JBHTBD010000014.1"/>
</dbReference>
<dbReference type="Proteomes" id="UP001596506">
    <property type="component" value="Unassembled WGS sequence"/>
</dbReference>
<evidence type="ECO:0000313" key="2">
    <source>
        <dbReference type="Proteomes" id="UP001596506"/>
    </source>
</evidence>